<accession>A0A379DIZ3</accession>
<feature type="domain" description="Glycosyltransferase 2-like" evidence="1">
    <location>
        <begin position="3"/>
        <end position="121"/>
    </location>
</feature>
<dbReference type="RefSeq" id="WP_018361195.1">
    <property type="nucleotide sequence ID" value="NZ_UGTI01000001.1"/>
</dbReference>
<protein>
    <submittedName>
        <fullName evidence="2">Chondroitin polymerase</fullName>
    </submittedName>
</protein>
<dbReference type="EMBL" id="UGTI01000001">
    <property type="protein sequence ID" value="SUB77993.1"/>
    <property type="molecule type" value="Genomic_DNA"/>
</dbReference>
<evidence type="ECO:0000313" key="2">
    <source>
        <dbReference type="EMBL" id="SUB77993.1"/>
    </source>
</evidence>
<gene>
    <name evidence="2" type="primary">kfoC_2</name>
    <name evidence="2" type="ORF">NCTC13100_01144</name>
</gene>
<evidence type="ECO:0000259" key="1">
    <source>
        <dbReference type="Pfam" id="PF00535"/>
    </source>
</evidence>
<reference evidence="2 3" key="1">
    <citation type="submission" date="2018-06" db="EMBL/GenBank/DDBJ databases">
        <authorList>
            <consortium name="Pathogen Informatics"/>
            <person name="Doyle S."/>
        </authorList>
    </citation>
    <scope>NUCLEOTIDE SEQUENCE [LARGE SCALE GENOMIC DNA]</scope>
    <source>
        <strain evidence="2 3">NCTC13100</strain>
    </source>
</reference>
<dbReference type="PANTHER" id="PTHR22916">
    <property type="entry name" value="GLYCOSYLTRANSFERASE"/>
    <property type="match status" value="1"/>
</dbReference>
<sequence length="306" mass="34932">MISVVIPLYNKEHQIGNTLNSVLGQTFQDFEVIIVNDGSTDSSVEKVQKISDSRIRLIHQKNLGVSAARNRGIKESKGEWIAFLDADDEWLPEYLQTQIELSRKYPQAAVCATGYILRDQDGKLRDPLFSHLNIEGDGVINNYFEIVSSSSPLITSISVFIKKEALIALGGFLLGVTLGEDLITWAKLACRYPIAYSSKKLAIYNFPSIQMIVPGKIPDKIDLVGEELGRLYREYGYIKGLKEYVALWHKMRMATFVRLKMKHEADMSYRYIKSYAKPTLKVRVWYLLNHMPPLFTRGILKCIFRN</sequence>
<dbReference type="SUPFAM" id="SSF53448">
    <property type="entry name" value="Nucleotide-diphospho-sugar transferases"/>
    <property type="match status" value="1"/>
</dbReference>
<dbReference type="AlphaFoldDB" id="A0A379DIZ3"/>
<name>A0A379DIZ3_9PORP</name>
<dbReference type="InterPro" id="IPR001173">
    <property type="entry name" value="Glyco_trans_2-like"/>
</dbReference>
<evidence type="ECO:0000313" key="3">
    <source>
        <dbReference type="Proteomes" id="UP000254263"/>
    </source>
</evidence>
<dbReference type="InterPro" id="IPR029044">
    <property type="entry name" value="Nucleotide-diphossugar_trans"/>
</dbReference>
<proteinExistence type="predicted"/>
<dbReference type="Gene3D" id="3.90.550.10">
    <property type="entry name" value="Spore Coat Polysaccharide Biosynthesis Protein SpsA, Chain A"/>
    <property type="match status" value="1"/>
</dbReference>
<dbReference type="Pfam" id="PF00535">
    <property type="entry name" value="Glycos_transf_2"/>
    <property type="match status" value="1"/>
</dbReference>
<dbReference type="PANTHER" id="PTHR22916:SF3">
    <property type="entry name" value="UDP-GLCNAC:BETAGAL BETA-1,3-N-ACETYLGLUCOSAMINYLTRANSFERASE-LIKE PROTEIN 1"/>
    <property type="match status" value="1"/>
</dbReference>
<dbReference type="Proteomes" id="UP000254263">
    <property type="component" value="Unassembled WGS sequence"/>
</dbReference>
<organism evidence="2 3">
    <name type="scientific">Porphyromonas macacae</name>
    <dbReference type="NCBI Taxonomy" id="28115"/>
    <lineage>
        <taxon>Bacteria</taxon>
        <taxon>Pseudomonadati</taxon>
        <taxon>Bacteroidota</taxon>
        <taxon>Bacteroidia</taxon>
        <taxon>Bacteroidales</taxon>
        <taxon>Porphyromonadaceae</taxon>
        <taxon>Porphyromonas</taxon>
    </lineage>
</organism>
<dbReference type="GO" id="GO:0016758">
    <property type="term" value="F:hexosyltransferase activity"/>
    <property type="evidence" value="ECO:0007669"/>
    <property type="project" value="UniProtKB-ARBA"/>
</dbReference>
<dbReference type="CDD" id="cd00761">
    <property type="entry name" value="Glyco_tranf_GTA_type"/>
    <property type="match status" value="1"/>
</dbReference>